<evidence type="ECO:0000259" key="10">
    <source>
        <dbReference type="PROSITE" id="PS51293"/>
    </source>
</evidence>
<proteinExistence type="predicted"/>
<dbReference type="PROSITE" id="PS50158">
    <property type="entry name" value="ZF_CCHC"/>
    <property type="match status" value="1"/>
</dbReference>
<feature type="domain" description="SANT" evidence="10">
    <location>
        <begin position="242"/>
        <end position="290"/>
    </location>
</feature>
<feature type="compositionally biased region" description="Low complexity" evidence="7">
    <location>
        <begin position="91"/>
        <end position="105"/>
    </location>
</feature>
<keyword evidence="6" id="KW-0479">Metal-binding</keyword>
<dbReference type="Gene3D" id="1.10.10.60">
    <property type="entry name" value="Homeodomain-like"/>
    <property type="match status" value="1"/>
</dbReference>
<evidence type="ECO:0000256" key="3">
    <source>
        <dbReference type="ARBA" id="ARBA00023125"/>
    </source>
</evidence>
<dbReference type="GO" id="GO:0009739">
    <property type="term" value="P:response to gibberellin"/>
    <property type="evidence" value="ECO:0007669"/>
    <property type="project" value="TreeGrafter"/>
</dbReference>
<feature type="region of interest" description="Disordered" evidence="7">
    <location>
        <begin position="70"/>
        <end position="109"/>
    </location>
</feature>
<evidence type="ECO:0008006" key="14">
    <source>
        <dbReference type="Google" id="ProtNLM"/>
    </source>
</evidence>
<evidence type="ECO:0000259" key="8">
    <source>
        <dbReference type="PROSITE" id="PS50090"/>
    </source>
</evidence>
<dbReference type="InterPro" id="IPR006447">
    <property type="entry name" value="Myb_dom_plants"/>
</dbReference>
<keyword evidence="3" id="KW-0238">DNA-binding</keyword>
<comment type="caution">
    <text evidence="12">The sequence shown here is derived from an EMBL/GenBank/DDBJ whole genome shotgun (WGS) entry which is preliminary data.</text>
</comment>
<organism evidence="12 13">
    <name type="scientific">Ceratodon purpureus</name>
    <name type="common">Fire moss</name>
    <name type="synonym">Dicranum purpureum</name>
    <dbReference type="NCBI Taxonomy" id="3225"/>
    <lineage>
        <taxon>Eukaryota</taxon>
        <taxon>Viridiplantae</taxon>
        <taxon>Streptophyta</taxon>
        <taxon>Embryophyta</taxon>
        <taxon>Bryophyta</taxon>
        <taxon>Bryophytina</taxon>
        <taxon>Bryopsida</taxon>
        <taxon>Dicranidae</taxon>
        <taxon>Pseudoditrichales</taxon>
        <taxon>Ditrichaceae</taxon>
        <taxon>Ceratodon</taxon>
    </lineage>
</organism>
<dbReference type="FunFam" id="1.10.10.60:FF:000009">
    <property type="entry name" value="transcription factor MYB1R1"/>
    <property type="match status" value="1"/>
</dbReference>
<dbReference type="GO" id="GO:0005634">
    <property type="term" value="C:nucleus"/>
    <property type="evidence" value="ECO:0007669"/>
    <property type="project" value="UniProtKB-SubCell"/>
</dbReference>
<accession>A0A8T0IE22</accession>
<keyword evidence="2" id="KW-0805">Transcription regulation</keyword>
<evidence type="ECO:0000259" key="11">
    <source>
        <dbReference type="PROSITE" id="PS51294"/>
    </source>
</evidence>
<comment type="subcellular location">
    <subcellularLocation>
        <location evidence="1">Nucleus</location>
    </subcellularLocation>
</comment>
<dbReference type="PROSITE" id="PS50090">
    <property type="entry name" value="MYB_LIKE"/>
    <property type="match status" value="1"/>
</dbReference>
<dbReference type="InterPro" id="IPR052245">
    <property type="entry name" value="Plant_Stress_Dev_TF"/>
</dbReference>
<dbReference type="EMBL" id="CM026424">
    <property type="protein sequence ID" value="KAG0581121.1"/>
    <property type="molecule type" value="Genomic_DNA"/>
</dbReference>
<evidence type="ECO:0000256" key="5">
    <source>
        <dbReference type="ARBA" id="ARBA00023242"/>
    </source>
</evidence>
<dbReference type="PANTHER" id="PTHR44191:SF62">
    <property type="entry name" value="OS04G0341900 PROTEIN"/>
    <property type="match status" value="1"/>
</dbReference>
<dbReference type="PROSITE" id="PS51294">
    <property type="entry name" value="HTH_MYB"/>
    <property type="match status" value="1"/>
</dbReference>
<sequence>MRSTTPHRRGPPPHPSTIHSPPSPSPRNGDTAAAQPLHELPQTGCFPADPCSPPFFAQVNLLTYLQQKHSRSTAEAQQSRAPPPLQQPCSTKATISTTTTRPQQTGLHKHPIPASGFFFHHSAFKCSLLELKPHIKSGISIKNNKLAALETEMARGCSHCGHNGHNSRTCPDRGVRLFGVRLTDGVMRKSVSMGNLSHYASPNNPPSPPSQTESGAGGDGYVSDGLVQTSNNTRERKKGVPWTEDEHRLFLLGLQKLGKGDWRGISRNFVQTRTPTQVASHAQKYFIRQSNMNKRKRRSSLFDIVSETGPAPILEEPATKAVPDMSAPLHQLSLGPNSVYPGIYYDANNPHFRPYLLPPASMAVPIMSMGPVSLGASEQIPETSAVTFSQRPVTIPVSGPNGTMGIPYPIPLWSMVPRGYNRPANSADSKVLRPTAKLSTEPLNVGVNETKEMSQLNLGLSTPEPSQLTLKLLDQPSRSSSAFHVSTSSISSSSNAIGVV</sequence>
<keyword evidence="6" id="KW-0863">Zinc-finger</keyword>
<dbReference type="SMART" id="SM00717">
    <property type="entry name" value="SANT"/>
    <property type="match status" value="1"/>
</dbReference>
<feature type="compositionally biased region" description="Polar residues" evidence="7">
    <location>
        <begin position="70"/>
        <end position="80"/>
    </location>
</feature>
<reference evidence="12" key="1">
    <citation type="submission" date="2020-06" db="EMBL/GenBank/DDBJ databases">
        <title>WGS assembly of Ceratodon purpureus strain R40.</title>
        <authorList>
            <person name="Carey S.B."/>
            <person name="Jenkins J."/>
            <person name="Shu S."/>
            <person name="Lovell J.T."/>
            <person name="Sreedasyam A."/>
            <person name="Maumus F."/>
            <person name="Tiley G.P."/>
            <person name="Fernandez-Pozo N."/>
            <person name="Barry K."/>
            <person name="Chen C."/>
            <person name="Wang M."/>
            <person name="Lipzen A."/>
            <person name="Daum C."/>
            <person name="Saski C.A."/>
            <person name="Payton A.C."/>
            <person name="Mcbreen J.C."/>
            <person name="Conrad R.E."/>
            <person name="Kollar L.M."/>
            <person name="Olsson S."/>
            <person name="Huttunen S."/>
            <person name="Landis J.B."/>
            <person name="Wickett N.J."/>
            <person name="Johnson M.G."/>
            <person name="Rensing S.A."/>
            <person name="Grimwood J."/>
            <person name="Schmutz J."/>
            <person name="Mcdaniel S.F."/>
        </authorList>
    </citation>
    <scope>NUCLEOTIDE SEQUENCE</scope>
    <source>
        <strain evidence="12">R40</strain>
    </source>
</reference>
<evidence type="ECO:0000256" key="4">
    <source>
        <dbReference type="ARBA" id="ARBA00023163"/>
    </source>
</evidence>
<dbReference type="GO" id="GO:0006355">
    <property type="term" value="P:regulation of DNA-templated transcription"/>
    <property type="evidence" value="ECO:0007669"/>
    <property type="project" value="UniProtKB-ARBA"/>
</dbReference>
<keyword evidence="4" id="KW-0804">Transcription</keyword>
<dbReference type="InterPro" id="IPR017884">
    <property type="entry name" value="SANT_dom"/>
</dbReference>
<dbReference type="PANTHER" id="PTHR44191">
    <property type="entry name" value="TRANSCRIPTION FACTOR KUA1"/>
    <property type="match status" value="1"/>
</dbReference>
<feature type="domain" description="HTH myb-type" evidence="11">
    <location>
        <begin position="234"/>
        <end position="290"/>
    </location>
</feature>
<keyword evidence="5" id="KW-0539">Nucleus</keyword>
<name>A0A8T0IE22_CERPU</name>
<dbReference type="InterPro" id="IPR009057">
    <property type="entry name" value="Homeodomain-like_sf"/>
</dbReference>
<dbReference type="InterPro" id="IPR001005">
    <property type="entry name" value="SANT/Myb"/>
</dbReference>
<feature type="domain" description="Myb-like" evidence="8">
    <location>
        <begin position="234"/>
        <end position="286"/>
    </location>
</feature>
<dbReference type="InterPro" id="IPR001878">
    <property type="entry name" value="Znf_CCHC"/>
</dbReference>
<feature type="region of interest" description="Disordered" evidence="7">
    <location>
        <begin position="1"/>
        <end position="36"/>
    </location>
</feature>
<protein>
    <recommendedName>
        <fullName evidence="14">MYB transcription factor</fullName>
    </recommendedName>
</protein>
<gene>
    <name evidence="12" type="ORF">KC19_4G226400</name>
</gene>
<evidence type="ECO:0000313" key="13">
    <source>
        <dbReference type="Proteomes" id="UP000822688"/>
    </source>
</evidence>
<dbReference type="AlphaFoldDB" id="A0A8T0IE22"/>
<evidence type="ECO:0000256" key="6">
    <source>
        <dbReference type="PROSITE-ProRule" id="PRU00047"/>
    </source>
</evidence>
<dbReference type="InterPro" id="IPR017930">
    <property type="entry name" value="Myb_dom"/>
</dbReference>
<evidence type="ECO:0000313" key="12">
    <source>
        <dbReference type="EMBL" id="KAG0581121.1"/>
    </source>
</evidence>
<keyword evidence="6" id="KW-0862">Zinc</keyword>
<feature type="domain" description="CCHC-type" evidence="9">
    <location>
        <begin position="157"/>
        <end position="172"/>
    </location>
</feature>
<dbReference type="PROSITE" id="PS51293">
    <property type="entry name" value="SANT"/>
    <property type="match status" value="1"/>
</dbReference>
<dbReference type="Pfam" id="PF00249">
    <property type="entry name" value="Myb_DNA-binding"/>
    <property type="match status" value="1"/>
</dbReference>
<dbReference type="GO" id="GO:0009723">
    <property type="term" value="P:response to ethylene"/>
    <property type="evidence" value="ECO:0007669"/>
    <property type="project" value="TreeGrafter"/>
</dbReference>
<evidence type="ECO:0000259" key="9">
    <source>
        <dbReference type="PROSITE" id="PS50158"/>
    </source>
</evidence>
<feature type="region of interest" description="Disordered" evidence="7">
    <location>
        <begin position="195"/>
        <end position="240"/>
    </location>
</feature>
<evidence type="ECO:0000256" key="1">
    <source>
        <dbReference type="ARBA" id="ARBA00004123"/>
    </source>
</evidence>
<feature type="compositionally biased region" description="Basic residues" evidence="7">
    <location>
        <begin position="1"/>
        <end position="11"/>
    </location>
</feature>
<dbReference type="GO" id="GO:0008270">
    <property type="term" value="F:zinc ion binding"/>
    <property type="evidence" value="ECO:0007669"/>
    <property type="project" value="UniProtKB-KW"/>
</dbReference>
<dbReference type="SUPFAM" id="SSF46689">
    <property type="entry name" value="Homeodomain-like"/>
    <property type="match status" value="1"/>
</dbReference>
<keyword evidence="13" id="KW-1185">Reference proteome</keyword>
<evidence type="ECO:0000256" key="7">
    <source>
        <dbReference type="SAM" id="MobiDB-lite"/>
    </source>
</evidence>
<dbReference type="CDD" id="cd00167">
    <property type="entry name" value="SANT"/>
    <property type="match status" value="1"/>
</dbReference>
<dbReference type="NCBIfam" id="TIGR01557">
    <property type="entry name" value="myb_SHAQKYF"/>
    <property type="match status" value="1"/>
</dbReference>
<evidence type="ECO:0000256" key="2">
    <source>
        <dbReference type="ARBA" id="ARBA00023015"/>
    </source>
</evidence>
<dbReference type="GO" id="GO:0003677">
    <property type="term" value="F:DNA binding"/>
    <property type="evidence" value="ECO:0007669"/>
    <property type="project" value="UniProtKB-KW"/>
</dbReference>
<dbReference type="Proteomes" id="UP000822688">
    <property type="component" value="Chromosome 4"/>
</dbReference>